<sequence>MLFEVLKCSKQQSTQQGDAVSTHDVENIMRLSYDRADQKLREFILQEGISESSSTLEVK</sequence>
<name>A0ABW0K2Z1_9BACL</name>
<comment type="caution">
    <text evidence="1">The sequence shown here is derived from an EMBL/GenBank/DDBJ whole genome shotgun (WGS) entry which is preliminary data.</text>
</comment>
<dbReference type="Proteomes" id="UP001596044">
    <property type="component" value="Unassembled WGS sequence"/>
</dbReference>
<reference evidence="2" key="1">
    <citation type="journal article" date="2019" name="Int. J. Syst. Evol. Microbiol.">
        <title>The Global Catalogue of Microorganisms (GCM) 10K type strain sequencing project: providing services to taxonomists for standard genome sequencing and annotation.</title>
        <authorList>
            <consortium name="The Broad Institute Genomics Platform"/>
            <consortium name="The Broad Institute Genome Sequencing Center for Infectious Disease"/>
            <person name="Wu L."/>
            <person name="Ma J."/>
        </authorList>
    </citation>
    <scope>NUCLEOTIDE SEQUENCE [LARGE SCALE GENOMIC DNA]</scope>
    <source>
        <strain evidence="2">KACC 11904</strain>
    </source>
</reference>
<keyword evidence="2" id="KW-1185">Reference proteome</keyword>
<protein>
    <submittedName>
        <fullName evidence="1">Uncharacterized protein</fullName>
    </submittedName>
</protein>
<evidence type="ECO:0000313" key="2">
    <source>
        <dbReference type="Proteomes" id="UP001596044"/>
    </source>
</evidence>
<organism evidence="1 2">
    <name type="scientific">Paenibacillus aestuarii</name>
    <dbReference type="NCBI Taxonomy" id="516965"/>
    <lineage>
        <taxon>Bacteria</taxon>
        <taxon>Bacillati</taxon>
        <taxon>Bacillota</taxon>
        <taxon>Bacilli</taxon>
        <taxon>Bacillales</taxon>
        <taxon>Paenibacillaceae</taxon>
        <taxon>Paenibacillus</taxon>
    </lineage>
</organism>
<proteinExistence type="predicted"/>
<dbReference type="RefSeq" id="WP_270884073.1">
    <property type="nucleotide sequence ID" value="NZ_JAQFVF010000061.1"/>
</dbReference>
<gene>
    <name evidence="1" type="ORF">ACFPOG_04870</name>
</gene>
<dbReference type="EMBL" id="JBHSMJ010000008">
    <property type="protein sequence ID" value="MFC5447579.1"/>
    <property type="molecule type" value="Genomic_DNA"/>
</dbReference>
<accession>A0ABW0K2Z1</accession>
<evidence type="ECO:0000313" key="1">
    <source>
        <dbReference type="EMBL" id="MFC5447579.1"/>
    </source>
</evidence>